<proteinExistence type="inferred from homology"/>
<evidence type="ECO:0000313" key="11">
    <source>
        <dbReference type="EMBL" id="MFD1223662.1"/>
    </source>
</evidence>
<evidence type="ECO:0000256" key="1">
    <source>
        <dbReference type="ARBA" id="ARBA00008798"/>
    </source>
</evidence>
<evidence type="ECO:0000256" key="6">
    <source>
        <dbReference type="ARBA" id="ARBA00023082"/>
    </source>
</evidence>
<keyword evidence="7" id="KW-0238">DNA-binding</keyword>
<evidence type="ECO:0000256" key="3">
    <source>
        <dbReference type="ARBA" id="ARBA00022679"/>
    </source>
</evidence>
<evidence type="ECO:0000256" key="2">
    <source>
        <dbReference type="ARBA" id="ARBA00022478"/>
    </source>
</evidence>
<sequence>MQAGLNQAQEQTMRLLITPDMKQSLHMLQCSSGELAEHMSREILSNPFLVPADTGWLPSTGPSGSRFRTSAYDPMDRIPDSSQQTLESFLLEQLAFLPHTPPPTLHAAKFIIGNLDSKGYLDMRTDHIAQILHMDSGQIEHALELVQSLDPPGIAARSLQECLMLQLERQGHKDSLAYQIVNDYLTHLAEKQFDKLAQLLKAEPDQIQQAAAAIRALNPRPGAAFTPIQREVIYPDVIVRREHNEYIVEVNESLYPKLSIHPGCRAIRRKDREADNDMQKQLHEARRFIGFIEQRNVTLYRVMQAIVQKQRPFFDYGPASLKPMALKDIAYALGVHESTVSRAAASKYVQTPRGMYEMKSFFTSSVGGIDGEAVSSEAVKQRIKQVIQSEDKRKPLSDLRIAELMEQEGVCVSRRTVTKYRESLGIPASYLRKRL</sequence>
<dbReference type="Proteomes" id="UP001597180">
    <property type="component" value="Unassembled WGS sequence"/>
</dbReference>
<comment type="similarity">
    <text evidence="1">Belongs to the sigma-54 factor family.</text>
</comment>
<dbReference type="PANTHER" id="PTHR32248">
    <property type="entry name" value="RNA POLYMERASE SIGMA-54 FACTOR"/>
    <property type="match status" value="1"/>
</dbReference>
<evidence type="ECO:0000313" key="12">
    <source>
        <dbReference type="Proteomes" id="UP001597180"/>
    </source>
</evidence>
<dbReference type="PROSITE" id="PS00717">
    <property type="entry name" value="SIGMA54_1"/>
    <property type="match status" value="1"/>
</dbReference>
<dbReference type="InterPro" id="IPR007046">
    <property type="entry name" value="RNA_pol_sigma_54_core-bd"/>
</dbReference>
<evidence type="ECO:0000256" key="5">
    <source>
        <dbReference type="ARBA" id="ARBA00023015"/>
    </source>
</evidence>
<evidence type="ECO:0000256" key="8">
    <source>
        <dbReference type="ARBA" id="ARBA00023163"/>
    </source>
</evidence>
<dbReference type="Pfam" id="PF04552">
    <property type="entry name" value="Sigma54_DBD"/>
    <property type="match status" value="1"/>
</dbReference>
<dbReference type="Pfam" id="PF00309">
    <property type="entry name" value="Sigma54_AID"/>
    <property type="match status" value="1"/>
</dbReference>
<dbReference type="Gene3D" id="1.10.10.60">
    <property type="entry name" value="Homeodomain-like"/>
    <property type="match status" value="1"/>
</dbReference>
<dbReference type="NCBIfam" id="TIGR02395">
    <property type="entry name" value="rpoN_sigma"/>
    <property type="match status" value="1"/>
</dbReference>
<dbReference type="PRINTS" id="PR00045">
    <property type="entry name" value="SIGMA54FCT"/>
</dbReference>
<organism evidence="11 12">
    <name type="scientific">Paenibacillus vulneris</name>
    <dbReference type="NCBI Taxonomy" id="1133364"/>
    <lineage>
        <taxon>Bacteria</taxon>
        <taxon>Bacillati</taxon>
        <taxon>Bacillota</taxon>
        <taxon>Bacilli</taxon>
        <taxon>Bacillales</taxon>
        <taxon>Paenibacillaceae</taxon>
        <taxon>Paenibacillus</taxon>
    </lineage>
</organism>
<evidence type="ECO:0000259" key="9">
    <source>
        <dbReference type="Pfam" id="PF04552"/>
    </source>
</evidence>
<dbReference type="PANTHER" id="PTHR32248:SF4">
    <property type="entry name" value="RNA POLYMERASE SIGMA-54 FACTOR"/>
    <property type="match status" value="1"/>
</dbReference>
<dbReference type="PIRSF" id="PIRSF000774">
    <property type="entry name" value="RpoN"/>
    <property type="match status" value="1"/>
</dbReference>
<protein>
    <submittedName>
        <fullName evidence="11">RNA polymerase factor sigma-54</fullName>
    </submittedName>
</protein>
<dbReference type="InterPro" id="IPR007634">
    <property type="entry name" value="RNA_pol_sigma_54_DNA-bd"/>
</dbReference>
<dbReference type="InterPro" id="IPR000394">
    <property type="entry name" value="RNA_pol_sigma_54"/>
</dbReference>
<keyword evidence="5" id="KW-0805">Transcription regulation</keyword>
<evidence type="ECO:0000256" key="7">
    <source>
        <dbReference type="ARBA" id="ARBA00023125"/>
    </source>
</evidence>
<gene>
    <name evidence="11" type="primary">rpoN</name>
    <name evidence="11" type="ORF">ACFQ4B_26425</name>
</gene>
<dbReference type="RefSeq" id="WP_345587897.1">
    <property type="nucleotide sequence ID" value="NZ_BAABJG010000014.1"/>
</dbReference>
<dbReference type="PROSITE" id="PS00718">
    <property type="entry name" value="SIGMA54_2"/>
    <property type="match status" value="1"/>
</dbReference>
<reference evidence="12" key="1">
    <citation type="journal article" date="2019" name="Int. J. Syst. Evol. Microbiol.">
        <title>The Global Catalogue of Microorganisms (GCM) 10K type strain sequencing project: providing services to taxonomists for standard genome sequencing and annotation.</title>
        <authorList>
            <consortium name="The Broad Institute Genomics Platform"/>
            <consortium name="The Broad Institute Genome Sequencing Center for Infectious Disease"/>
            <person name="Wu L."/>
            <person name="Ma J."/>
        </authorList>
    </citation>
    <scope>NUCLEOTIDE SEQUENCE [LARGE SCALE GENOMIC DNA]</scope>
    <source>
        <strain evidence="12">CCUG 53270</strain>
    </source>
</reference>
<keyword evidence="8" id="KW-0804">Transcription</keyword>
<dbReference type="PROSITE" id="PS50044">
    <property type="entry name" value="SIGMA54_3"/>
    <property type="match status" value="1"/>
</dbReference>
<dbReference type="Gene3D" id="1.10.10.1330">
    <property type="entry name" value="RNA polymerase sigma-54 factor, core-binding domain"/>
    <property type="match status" value="1"/>
</dbReference>
<accession>A0ABW3URW4</accession>
<keyword evidence="12" id="KW-1185">Reference proteome</keyword>
<dbReference type="Pfam" id="PF04963">
    <property type="entry name" value="Sigma54_CBD"/>
    <property type="match status" value="1"/>
</dbReference>
<name>A0ABW3URW4_9BACL</name>
<evidence type="ECO:0000259" key="10">
    <source>
        <dbReference type="Pfam" id="PF04963"/>
    </source>
</evidence>
<dbReference type="EMBL" id="JBHTLU010000036">
    <property type="protein sequence ID" value="MFD1223662.1"/>
    <property type="molecule type" value="Genomic_DNA"/>
</dbReference>
<feature type="domain" description="RNA polymerase sigma factor 54 core-binding" evidence="10">
    <location>
        <begin position="81"/>
        <end position="261"/>
    </location>
</feature>
<keyword evidence="4" id="KW-0548">Nucleotidyltransferase</keyword>
<feature type="domain" description="RNA polymerase sigma factor 54 DNA-binding" evidence="9">
    <location>
        <begin position="278"/>
        <end position="434"/>
    </location>
</feature>
<keyword evidence="6" id="KW-0731">Sigma factor</keyword>
<evidence type="ECO:0000256" key="4">
    <source>
        <dbReference type="ARBA" id="ARBA00022695"/>
    </source>
</evidence>
<dbReference type="InterPro" id="IPR038709">
    <property type="entry name" value="RpoN_core-bd_sf"/>
</dbReference>
<keyword evidence="2" id="KW-0240">DNA-directed RNA polymerase</keyword>
<keyword evidence="3" id="KW-0808">Transferase</keyword>
<comment type="caution">
    <text evidence="11">The sequence shown here is derived from an EMBL/GenBank/DDBJ whole genome shotgun (WGS) entry which is preliminary data.</text>
</comment>